<dbReference type="NCBIfam" id="TIGR02574">
    <property type="entry name" value="stabl_TIGR02574"/>
    <property type="match status" value="1"/>
</dbReference>
<evidence type="ECO:0000313" key="2">
    <source>
        <dbReference type="Proteomes" id="UP000749010"/>
    </source>
</evidence>
<dbReference type="RefSeq" id="WP_169065423.1">
    <property type="nucleotide sequence ID" value="NZ_SPMY01000011.1"/>
</dbReference>
<name>A0ABX1TS05_9PROT</name>
<sequence>MNAHVDHLLDEALGLPAAERAALTVALLDSLEGSDDSSIAEAWRQEIRSRQAALRAGTVKAVSWTEARARLSTL</sequence>
<protein>
    <submittedName>
        <fullName evidence="1">Uncharacterized protein</fullName>
    </submittedName>
</protein>
<organism evidence="1 2">
    <name type="scientific">Candidatus Accumulibacter phosphatis</name>
    <dbReference type="NCBI Taxonomy" id="327160"/>
    <lineage>
        <taxon>Bacteria</taxon>
        <taxon>Pseudomonadati</taxon>
        <taxon>Pseudomonadota</taxon>
        <taxon>Betaproteobacteria</taxon>
        <taxon>Candidatus Accumulibacter</taxon>
    </lineage>
</organism>
<dbReference type="InterPro" id="IPR013406">
    <property type="entry name" value="CHP02574_addiction_mod"/>
</dbReference>
<evidence type="ECO:0000313" key="1">
    <source>
        <dbReference type="EMBL" id="NMQ26970.1"/>
    </source>
</evidence>
<accession>A0ABX1TS05</accession>
<proteinExistence type="predicted"/>
<dbReference type="EMBL" id="SPMY01000011">
    <property type="protein sequence ID" value="NMQ26970.1"/>
    <property type="molecule type" value="Genomic_DNA"/>
</dbReference>
<dbReference type="Pfam" id="PF09720">
    <property type="entry name" value="Unstab_antitox"/>
    <property type="match status" value="1"/>
</dbReference>
<keyword evidence="2" id="KW-1185">Reference proteome</keyword>
<reference evidence="1 2" key="1">
    <citation type="submission" date="2019-03" db="EMBL/GenBank/DDBJ databases">
        <title>Metabolic reconstructions from genomes of highly enriched 'Candidatus Accumulibacter' and 'Candidatus Competibacter' bioreactor populations.</title>
        <authorList>
            <person name="Annavajhala M.K."/>
            <person name="Welles L."/>
            <person name="Abbas B."/>
            <person name="Sorokin D."/>
            <person name="Park H."/>
            <person name="Van Loosdrecht M."/>
            <person name="Chandran K."/>
        </authorList>
    </citation>
    <scope>NUCLEOTIDE SEQUENCE [LARGE SCALE GENOMIC DNA]</scope>
    <source>
        <strain evidence="1 2">SBR_S</strain>
    </source>
</reference>
<comment type="caution">
    <text evidence="1">The sequence shown here is derived from an EMBL/GenBank/DDBJ whole genome shotgun (WGS) entry which is preliminary data.</text>
</comment>
<dbReference type="Proteomes" id="UP000749010">
    <property type="component" value="Unassembled WGS sequence"/>
</dbReference>
<gene>
    <name evidence="1" type="ORF">E4Q23_03905</name>
</gene>